<accession>A0A811R4E2</accession>
<dbReference type="AlphaFoldDB" id="A0A811R4E2"/>
<evidence type="ECO:0000313" key="1">
    <source>
        <dbReference type="EMBL" id="CAD6264902.1"/>
    </source>
</evidence>
<organism evidence="1 2">
    <name type="scientific">Miscanthus lutarioriparius</name>
    <dbReference type="NCBI Taxonomy" id="422564"/>
    <lineage>
        <taxon>Eukaryota</taxon>
        <taxon>Viridiplantae</taxon>
        <taxon>Streptophyta</taxon>
        <taxon>Embryophyta</taxon>
        <taxon>Tracheophyta</taxon>
        <taxon>Spermatophyta</taxon>
        <taxon>Magnoliopsida</taxon>
        <taxon>Liliopsida</taxon>
        <taxon>Poales</taxon>
        <taxon>Poaceae</taxon>
        <taxon>PACMAD clade</taxon>
        <taxon>Panicoideae</taxon>
        <taxon>Andropogonodae</taxon>
        <taxon>Andropogoneae</taxon>
        <taxon>Saccharinae</taxon>
        <taxon>Miscanthus</taxon>
    </lineage>
</organism>
<evidence type="ECO:0000313" key="2">
    <source>
        <dbReference type="Proteomes" id="UP000604825"/>
    </source>
</evidence>
<proteinExistence type="predicted"/>
<gene>
    <name evidence="1" type="ORF">NCGR_LOCUS48207</name>
</gene>
<dbReference type="Proteomes" id="UP000604825">
    <property type="component" value="Unassembled WGS sequence"/>
</dbReference>
<keyword evidence="2" id="KW-1185">Reference proteome</keyword>
<protein>
    <submittedName>
        <fullName evidence="1">Uncharacterized protein</fullName>
    </submittedName>
</protein>
<name>A0A811R4E2_9POAL</name>
<comment type="caution">
    <text evidence="1">The sequence shown here is derived from an EMBL/GenBank/DDBJ whole genome shotgun (WGS) entry which is preliminary data.</text>
</comment>
<reference evidence="1" key="1">
    <citation type="submission" date="2020-10" db="EMBL/GenBank/DDBJ databases">
        <authorList>
            <person name="Han B."/>
            <person name="Lu T."/>
            <person name="Zhao Q."/>
            <person name="Huang X."/>
            <person name="Zhao Y."/>
        </authorList>
    </citation>
    <scope>NUCLEOTIDE SEQUENCE</scope>
</reference>
<dbReference type="EMBL" id="CAJGYO010000013">
    <property type="protein sequence ID" value="CAD6264902.1"/>
    <property type="molecule type" value="Genomic_DNA"/>
</dbReference>
<sequence length="81" mass="8430">MVEAEKTATLAPASCDALPSPAVQRSTSAPSTVVTVVDDVAQVATPSAQLAAAASRITYSSRGLLAELHRIPEAAINWRNR</sequence>